<accession>A0A6A5X272</accession>
<protein>
    <submittedName>
        <fullName evidence="2">Uncharacterized protein</fullName>
    </submittedName>
</protein>
<dbReference type="Proteomes" id="UP000799779">
    <property type="component" value="Unassembled WGS sequence"/>
</dbReference>
<keyword evidence="1" id="KW-1133">Transmembrane helix</keyword>
<dbReference type="EMBL" id="ML977559">
    <property type="protein sequence ID" value="KAF2006635.1"/>
    <property type="molecule type" value="Genomic_DNA"/>
</dbReference>
<keyword evidence="1" id="KW-0472">Membrane</keyword>
<gene>
    <name evidence="2" type="ORF">P154DRAFT_481464</name>
</gene>
<proteinExistence type="predicted"/>
<keyword evidence="3" id="KW-1185">Reference proteome</keyword>
<reference evidence="2" key="1">
    <citation type="journal article" date="2020" name="Stud. Mycol.">
        <title>101 Dothideomycetes genomes: a test case for predicting lifestyles and emergence of pathogens.</title>
        <authorList>
            <person name="Haridas S."/>
            <person name="Albert R."/>
            <person name="Binder M."/>
            <person name="Bloem J."/>
            <person name="Labutti K."/>
            <person name="Salamov A."/>
            <person name="Andreopoulos B."/>
            <person name="Baker S."/>
            <person name="Barry K."/>
            <person name="Bills G."/>
            <person name="Bluhm B."/>
            <person name="Cannon C."/>
            <person name="Castanera R."/>
            <person name="Culley D."/>
            <person name="Daum C."/>
            <person name="Ezra D."/>
            <person name="Gonzalez J."/>
            <person name="Henrissat B."/>
            <person name="Kuo A."/>
            <person name="Liang C."/>
            <person name="Lipzen A."/>
            <person name="Lutzoni F."/>
            <person name="Magnuson J."/>
            <person name="Mondo S."/>
            <person name="Nolan M."/>
            <person name="Ohm R."/>
            <person name="Pangilinan J."/>
            <person name="Park H.-J."/>
            <person name="Ramirez L."/>
            <person name="Alfaro M."/>
            <person name="Sun H."/>
            <person name="Tritt A."/>
            <person name="Yoshinaga Y."/>
            <person name="Zwiers L.-H."/>
            <person name="Turgeon B."/>
            <person name="Goodwin S."/>
            <person name="Spatafora J."/>
            <person name="Crous P."/>
            <person name="Grigoriev I."/>
        </authorList>
    </citation>
    <scope>NUCLEOTIDE SEQUENCE</scope>
    <source>
        <strain evidence="2">CBS 123094</strain>
    </source>
</reference>
<keyword evidence="1" id="KW-0812">Transmembrane</keyword>
<evidence type="ECO:0000256" key="1">
    <source>
        <dbReference type="SAM" id="Phobius"/>
    </source>
</evidence>
<evidence type="ECO:0000313" key="3">
    <source>
        <dbReference type="Proteomes" id="UP000799779"/>
    </source>
</evidence>
<sequence length="115" mass="13013">MLEGPAGTPPPNVIPHLTTHSDDQKWYYLCASLCTGISGAFLLVHLYTRFFVFRKVLPADIFIILGFILSLPCIIIARHSLNFGAGVHIWNLKLKDLIELLFVSPLFIKQTLTRY</sequence>
<feature type="transmembrane region" description="Helical" evidence="1">
    <location>
        <begin position="26"/>
        <end position="47"/>
    </location>
</feature>
<name>A0A6A5X272_9PLEO</name>
<organism evidence="2 3">
    <name type="scientific">Amniculicola lignicola CBS 123094</name>
    <dbReference type="NCBI Taxonomy" id="1392246"/>
    <lineage>
        <taxon>Eukaryota</taxon>
        <taxon>Fungi</taxon>
        <taxon>Dikarya</taxon>
        <taxon>Ascomycota</taxon>
        <taxon>Pezizomycotina</taxon>
        <taxon>Dothideomycetes</taxon>
        <taxon>Pleosporomycetidae</taxon>
        <taxon>Pleosporales</taxon>
        <taxon>Amniculicolaceae</taxon>
        <taxon>Amniculicola</taxon>
    </lineage>
</organism>
<evidence type="ECO:0000313" key="2">
    <source>
        <dbReference type="EMBL" id="KAF2006635.1"/>
    </source>
</evidence>
<feature type="transmembrane region" description="Helical" evidence="1">
    <location>
        <begin position="59"/>
        <end position="77"/>
    </location>
</feature>
<dbReference type="AlphaFoldDB" id="A0A6A5X272"/>
<dbReference type="OrthoDB" id="4682787at2759"/>